<feature type="transmembrane region" description="Helical" evidence="1">
    <location>
        <begin position="7"/>
        <end position="25"/>
    </location>
</feature>
<feature type="transmembrane region" description="Helical" evidence="1">
    <location>
        <begin position="204"/>
        <end position="222"/>
    </location>
</feature>
<keyword evidence="4" id="KW-1185">Reference proteome</keyword>
<evidence type="ECO:0000313" key="4">
    <source>
        <dbReference type="Proteomes" id="UP000095412"/>
    </source>
</evidence>
<keyword evidence="1" id="KW-0472">Membrane</keyword>
<dbReference type="EMBL" id="FMPG01000002">
    <property type="protein sequence ID" value="SCS58616.1"/>
    <property type="molecule type" value="Genomic_DNA"/>
</dbReference>
<reference evidence="3 5" key="2">
    <citation type="submission" date="2016-09" db="EMBL/GenBank/DDBJ databases">
        <authorList>
            <consortium name="Pathogen Informatics"/>
        </authorList>
    </citation>
    <scope>NUCLEOTIDE SEQUENCE [LARGE SCALE GENOMIC DNA]</scope>
    <source>
        <strain evidence="3 5">82B</strain>
    </source>
</reference>
<feature type="transmembrane region" description="Helical" evidence="1">
    <location>
        <begin position="539"/>
        <end position="565"/>
    </location>
</feature>
<gene>
    <name evidence="3" type="ORF">SAMEA2297795_00755</name>
    <name evidence="2" type="ORF">SAMEA2297796_00432</name>
</gene>
<dbReference type="OrthoDB" id="2414594at2"/>
<accession>A0A1D4JAE8</accession>
<organism evidence="3 5">
    <name type="scientific">Staphylococcus caeli</name>
    <dbReference type="NCBI Taxonomy" id="2201815"/>
    <lineage>
        <taxon>Bacteria</taxon>
        <taxon>Bacillati</taxon>
        <taxon>Bacillota</taxon>
        <taxon>Bacilli</taxon>
        <taxon>Bacillales</taxon>
        <taxon>Staphylococcaceae</taxon>
        <taxon>Staphylococcus</taxon>
    </lineage>
</organism>
<keyword evidence="1" id="KW-1133">Transmembrane helix</keyword>
<feature type="transmembrane region" description="Helical" evidence="1">
    <location>
        <begin position="612"/>
        <end position="632"/>
    </location>
</feature>
<dbReference type="InterPro" id="IPR006541">
    <property type="entry name" value="Bacteriocin_ass"/>
</dbReference>
<dbReference type="Proteomes" id="UP000095412">
    <property type="component" value="Unassembled WGS sequence"/>
</dbReference>
<proteinExistence type="predicted"/>
<feature type="transmembrane region" description="Helical" evidence="1">
    <location>
        <begin position="234"/>
        <end position="260"/>
    </location>
</feature>
<evidence type="ECO:0000313" key="5">
    <source>
        <dbReference type="Proteomes" id="UP000095768"/>
    </source>
</evidence>
<dbReference type="Proteomes" id="UP000095768">
    <property type="component" value="Unassembled WGS sequence"/>
</dbReference>
<reference evidence="2 4" key="1">
    <citation type="submission" date="2016-09" db="EMBL/GenBank/DDBJ databases">
        <authorList>
            <consortium name="Pathogen Informatics"/>
            <person name="Sun Q."/>
            <person name="Inoue M."/>
        </authorList>
    </citation>
    <scope>NUCLEOTIDE SEQUENCE [LARGE SCALE GENOMIC DNA]</scope>
    <source>
        <strain evidence="2 4">82C</strain>
    </source>
</reference>
<feature type="transmembrane region" description="Helical" evidence="1">
    <location>
        <begin position="281"/>
        <end position="304"/>
    </location>
</feature>
<keyword evidence="1" id="KW-0812">Transmembrane</keyword>
<evidence type="ECO:0000313" key="3">
    <source>
        <dbReference type="EMBL" id="SCS58616.1"/>
    </source>
</evidence>
<dbReference type="AlphaFoldDB" id="A0A1D4JAE8"/>
<dbReference type="RefSeq" id="WP_069994570.1">
    <property type="nucleotide sequence ID" value="NZ_FMPG01000002.1"/>
</dbReference>
<dbReference type="NCBIfam" id="TIGR01654">
    <property type="entry name" value="bact_immun_7tm"/>
    <property type="match status" value="1"/>
</dbReference>
<dbReference type="EMBL" id="FMPI01000002">
    <property type="protein sequence ID" value="SCS40254.1"/>
    <property type="molecule type" value="Genomic_DNA"/>
</dbReference>
<dbReference type="Pfam" id="PF07242">
    <property type="entry name" value="DUF1430"/>
    <property type="match status" value="1"/>
</dbReference>
<evidence type="ECO:0000256" key="1">
    <source>
        <dbReference type="SAM" id="Phobius"/>
    </source>
</evidence>
<feature type="transmembrane region" description="Helical" evidence="1">
    <location>
        <begin position="586"/>
        <end position="606"/>
    </location>
</feature>
<feature type="transmembrane region" description="Helical" evidence="1">
    <location>
        <begin position="155"/>
        <end position="172"/>
    </location>
</feature>
<sequence>MKIFKLLLDIVTLCLIAVLIMIFSLKEAEESFPNSNYVLHITSWDRQFTKDEVYKKIESVAKKEHIKIYKSIPPSHHTNNKEVYSFSKTNENIPNYRLVKYSEILSKDIRGNYFIIGNNFNINYMNQQLQQKGVHSELYSINKVMLFLSVISDKGLIFPTGSLLLIYLFYYFHKTNMQYKSFAIKKLHGYSIRKIIFENARQSILYYGALSFISTFLLFIILSNRSLIGDISLFIFRFIVSVIALYIVLFIISLISYLLYIRLNISQTIKGKKPYHLIRTITVFSKLCITYMLIFLVIQNIGVYHSLAQIKETKTYWNKLDDYYCLEIAPFKYTESEIEDISKKLHRMINISEKRNHSLLIKNNNIYRPKHTNFTPDNGNVVFVNENFIHFYNDTLQNQFSNKTSSNTVELLLPPNTNHMKQQIHNSFKAWLSFQQNNSNQTKDIKLLSSNKNYEIYTFDTRSDLKNTFAHSPIIALVNAEDLGDNFYYAAVSQGSYLFKNEKMTNNYLNHYDLTNVISGITNYKSIVLNEYHDLNIKFLVIICSIMLSFLTLLLITIFDIHQYFNKNQKLLLIRKMHGFSLFKNHYLYLLWSNCIIIIVGLFALLTIQNMLVVPLFATLLCLQIFIQSLYIKKLEYTNFIKIKEL</sequence>
<evidence type="ECO:0000313" key="2">
    <source>
        <dbReference type="EMBL" id="SCS40254.1"/>
    </source>
</evidence>
<name>A0A1D4JAE8_9STAP</name>
<protein>
    <submittedName>
        <fullName evidence="3">Membrane spanning protein</fullName>
    </submittedName>
</protein>